<dbReference type="GO" id="GO:0015074">
    <property type="term" value="P:DNA integration"/>
    <property type="evidence" value="ECO:0007669"/>
    <property type="project" value="InterPro"/>
</dbReference>
<keyword evidence="2" id="KW-0233">DNA recombination</keyword>
<name>A0A2V3ILX4_9FLOR</name>
<keyword evidence="1" id="KW-0238">DNA-binding</keyword>
<dbReference type="SUPFAM" id="SSF56349">
    <property type="entry name" value="DNA breaking-rejoining enzymes"/>
    <property type="match status" value="1"/>
</dbReference>
<keyword evidence="4" id="KW-1185">Reference proteome</keyword>
<dbReference type="Gene3D" id="1.10.150.130">
    <property type="match status" value="1"/>
</dbReference>
<protein>
    <recommendedName>
        <fullName evidence="5">Tyr recombinase domain-containing protein</fullName>
    </recommendedName>
</protein>
<organism evidence="3 4">
    <name type="scientific">Gracilariopsis chorda</name>
    <dbReference type="NCBI Taxonomy" id="448386"/>
    <lineage>
        <taxon>Eukaryota</taxon>
        <taxon>Rhodophyta</taxon>
        <taxon>Florideophyceae</taxon>
        <taxon>Rhodymeniophycidae</taxon>
        <taxon>Gracilariales</taxon>
        <taxon>Gracilariaceae</taxon>
        <taxon>Gracilariopsis</taxon>
    </lineage>
</organism>
<evidence type="ECO:0000256" key="1">
    <source>
        <dbReference type="ARBA" id="ARBA00023125"/>
    </source>
</evidence>
<dbReference type="EMBL" id="NBIV01000176">
    <property type="protein sequence ID" value="PXF42120.1"/>
    <property type="molecule type" value="Genomic_DNA"/>
</dbReference>
<comment type="caution">
    <text evidence="3">The sequence shown here is derived from an EMBL/GenBank/DDBJ whole genome shotgun (WGS) entry which is preliminary data.</text>
</comment>
<sequence>MRIVPATEGDVLAYIGFLSNEGQVSHNSLPQYISAVSRYHELHFLPLPTKTPMVRAVMKAYARRMETDGSVRAIRVGCPASLMAKVVAAGLTSNDQIDLDACAATVLAFVFQLRAVSVNNLHRRDVVISDGLIVASIFRRKGKSIRRPSMLRYASAETWEPENPFALIKKWVCSHTDPKAVMNLSLSDALDRSMALVNGVPSTGCRFTSHTPRIGGYNELLGLGLSKEWIMRRLNWESEAMLRVYLDSSIVPTDHSRWFFAHLRPS</sequence>
<reference evidence="3 4" key="1">
    <citation type="journal article" date="2018" name="Mol. Biol. Evol.">
        <title>Analysis of the draft genome of the red seaweed Gracilariopsis chorda provides insights into genome size evolution in Rhodophyta.</title>
        <authorList>
            <person name="Lee J."/>
            <person name="Yang E.C."/>
            <person name="Graf L."/>
            <person name="Yang J.H."/>
            <person name="Qiu H."/>
            <person name="Zel Zion U."/>
            <person name="Chan C.X."/>
            <person name="Stephens T.G."/>
            <person name="Weber A.P.M."/>
            <person name="Boo G.H."/>
            <person name="Boo S.M."/>
            <person name="Kim K.M."/>
            <person name="Shin Y."/>
            <person name="Jung M."/>
            <person name="Lee S.J."/>
            <person name="Yim H.S."/>
            <person name="Lee J.H."/>
            <person name="Bhattacharya D."/>
            <person name="Yoon H.S."/>
        </authorList>
    </citation>
    <scope>NUCLEOTIDE SEQUENCE [LARGE SCALE GENOMIC DNA]</scope>
    <source>
        <strain evidence="3 4">SKKU-2015</strain>
        <tissue evidence="3">Whole body</tissue>
    </source>
</reference>
<evidence type="ECO:0008006" key="5">
    <source>
        <dbReference type="Google" id="ProtNLM"/>
    </source>
</evidence>
<dbReference type="InterPro" id="IPR011010">
    <property type="entry name" value="DNA_brk_join_enz"/>
</dbReference>
<dbReference type="InterPro" id="IPR010998">
    <property type="entry name" value="Integrase_recombinase_N"/>
</dbReference>
<dbReference type="SUPFAM" id="SSF47823">
    <property type="entry name" value="lambda integrase-like, N-terminal domain"/>
    <property type="match status" value="1"/>
</dbReference>
<gene>
    <name evidence="3" type="ORF">BWQ96_08152</name>
</gene>
<dbReference type="Gene3D" id="1.10.443.10">
    <property type="entry name" value="Intergrase catalytic core"/>
    <property type="match status" value="1"/>
</dbReference>
<dbReference type="InterPro" id="IPR013762">
    <property type="entry name" value="Integrase-like_cat_sf"/>
</dbReference>
<evidence type="ECO:0000313" key="3">
    <source>
        <dbReference type="EMBL" id="PXF42120.1"/>
    </source>
</evidence>
<dbReference type="GO" id="GO:0006310">
    <property type="term" value="P:DNA recombination"/>
    <property type="evidence" value="ECO:0007669"/>
    <property type="project" value="UniProtKB-KW"/>
</dbReference>
<accession>A0A2V3ILX4</accession>
<evidence type="ECO:0000256" key="2">
    <source>
        <dbReference type="ARBA" id="ARBA00023172"/>
    </source>
</evidence>
<proteinExistence type="predicted"/>
<evidence type="ECO:0000313" key="4">
    <source>
        <dbReference type="Proteomes" id="UP000247409"/>
    </source>
</evidence>
<dbReference type="AlphaFoldDB" id="A0A2V3ILX4"/>
<dbReference type="Proteomes" id="UP000247409">
    <property type="component" value="Unassembled WGS sequence"/>
</dbReference>
<dbReference type="GO" id="GO:0003677">
    <property type="term" value="F:DNA binding"/>
    <property type="evidence" value="ECO:0007669"/>
    <property type="project" value="UniProtKB-KW"/>
</dbReference>